<dbReference type="InterPro" id="IPR050194">
    <property type="entry name" value="Glycosyltransferase_grp1"/>
</dbReference>
<keyword evidence="3" id="KW-0328">Glycosyltransferase</keyword>
<accession>A0ABU9EKC9</accession>
<name>A0ABU9EKC9_LIMFS</name>
<dbReference type="Pfam" id="PF13439">
    <property type="entry name" value="Glyco_transf_4"/>
    <property type="match status" value="1"/>
</dbReference>
<dbReference type="EMBL" id="JBBWYZ010000007">
    <property type="protein sequence ID" value="MEK9511857.1"/>
    <property type="molecule type" value="Genomic_DNA"/>
</dbReference>
<evidence type="ECO:0000313" key="3">
    <source>
        <dbReference type="EMBL" id="MEK9511857.1"/>
    </source>
</evidence>
<keyword evidence="4" id="KW-1185">Reference proteome</keyword>
<reference evidence="3 4" key="1">
    <citation type="journal article" date="2024" name="Front. Microbiol.">
        <title>Transcriptomic insights into the dominance of two phototrophs throughout the water column of a tropical hypersaline-alkaline crater lake (Dziani Dzaha, Mayotte).</title>
        <authorList>
            <person name="Duperron S."/>
            <person name="Halary S."/>
            <person name="Bouly J.-P."/>
            <person name="Roussel T."/>
            <person name="Hugoni M."/>
            <person name="Bruto M."/>
            <person name="Oger P."/>
            <person name="Duval C."/>
            <person name="Woo A."/>
            <person name="Jezequiel D."/>
            <person name="Ader M."/>
            <person name="Leboulanger C."/>
            <person name="Agogue H."/>
            <person name="Grossi V."/>
            <person name="Trousselier M."/>
            <person name="Bernard C."/>
        </authorList>
    </citation>
    <scope>NUCLEOTIDE SEQUENCE [LARGE SCALE GENOMIC DNA]</scope>
    <source>
        <strain evidence="3 4">PMC 851.14</strain>
    </source>
</reference>
<dbReference type="Gene3D" id="3.40.50.2000">
    <property type="entry name" value="Glycogen Phosphorylase B"/>
    <property type="match status" value="2"/>
</dbReference>
<dbReference type="InterPro" id="IPR028098">
    <property type="entry name" value="Glyco_trans_4-like_N"/>
</dbReference>
<evidence type="ECO:0000259" key="2">
    <source>
        <dbReference type="Pfam" id="PF13439"/>
    </source>
</evidence>
<feature type="domain" description="Glycosyltransferase subfamily 4-like N-terminal" evidence="2">
    <location>
        <begin position="53"/>
        <end position="179"/>
    </location>
</feature>
<sequence>MNIIIFNSLLLPPSQTFIRDPAEKLEKFTPYYVGCRRVKGLDLPEERTLVINQGKPIDKVAEQLFKITGFAPEIYGKVHQLNPLLIHAQFGLSGALMLPWVVRLKIPLIVHYRGADATVKEQSSRYSSLNHWVYFQRLATLKQQTTLFLTVSKFIEKKLLEQGFPPDKIQTHYHGVDVHQFTPDLAIKREPIVLFVGRLTEKKGCEYLIKAMAKIQSQQPALKLVIIGDGPLRTALETSAANTLKNYQFLGVQSPEIVKNWMNRAQIMATPSITGTQGDSEGLPNVVLEAQAMGLPVVSTYHAGIPEAVIDGETGFLCPERDIDGLANSIQQLLTNLEMWQKFSQQGRKYMQSNFNRDRQTRRLEEIYTTVLAQPGLGKGTEPA</sequence>
<gene>
    <name evidence="3" type="ORF">AAEJ74_09200</name>
</gene>
<protein>
    <submittedName>
        <fullName evidence="3">Glycosyltransferase</fullName>
        <ecNumber evidence="3">2.4.-.-</ecNumber>
    </submittedName>
</protein>
<dbReference type="PANTHER" id="PTHR45947">
    <property type="entry name" value="SULFOQUINOVOSYL TRANSFERASE SQD2"/>
    <property type="match status" value="1"/>
</dbReference>
<dbReference type="PANTHER" id="PTHR45947:SF14">
    <property type="entry name" value="SLL1723 PROTEIN"/>
    <property type="match status" value="1"/>
</dbReference>
<evidence type="ECO:0000313" key="4">
    <source>
        <dbReference type="Proteomes" id="UP001387447"/>
    </source>
</evidence>
<dbReference type="Proteomes" id="UP001387447">
    <property type="component" value="Unassembled WGS sequence"/>
</dbReference>
<organism evidence="3 4">
    <name type="scientific">Limnospira fusiformis PMC 851.14</name>
    <dbReference type="NCBI Taxonomy" id="2219512"/>
    <lineage>
        <taxon>Bacteria</taxon>
        <taxon>Bacillati</taxon>
        <taxon>Cyanobacteriota</taxon>
        <taxon>Cyanophyceae</taxon>
        <taxon>Oscillatoriophycideae</taxon>
        <taxon>Oscillatoriales</taxon>
        <taxon>Sirenicapillariaceae</taxon>
        <taxon>Limnospira</taxon>
    </lineage>
</organism>
<dbReference type="InterPro" id="IPR001296">
    <property type="entry name" value="Glyco_trans_1"/>
</dbReference>
<dbReference type="SUPFAM" id="SSF53756">
    <property type="entry name" value="UDP-Glycosyltransferase/glycogen phosphorylase"/>
    <property type="match status" value="1"/>
</dbReference>
<dbReference type="EC" id="2.4.-.-" evidence="3"/>
<dbReference type="RefSeq" id="WP_368662962.1">
    <property type="nucleotide sequence ID" value="NZ_JBBWYZ010000007.1"/>
</dbReference>
<comment type="caution">
    <text evidence="3">The sequence shown here is derived from an EMBL/GenBank/DDBJ whole genome shotgun (WGS) entry which is preliminary data.</text>
</comment>
<feature type="domain" description="Glycosyl transferase family 1" evidence="1">
    <location>
        <begin position="188"/>
        <end position="349"/>
    </location>
</feature>
<proteinExistence type="predicted"/>
<dbReference type="GO" id="GO:0016757">
    <property type="term" value="F:glycosyltransferase activity"/>
    <property type="evidence" value="ECO:0007669"/>
    <property type="project" value="UniProtKB-KW"/>
</dbReference>
<dbReference type="Pfam" id="PF00534">
    <property type="entry name" value="Glycos_transf_1"/>
    <property type="match status" value="1"/>
</dbReference>
<keyword evidence="3" id="KW-0808">Transferase</keyword>
<evidence type="ECO:0000259" key="1">
    <source>
        <dbReference type="Pfam" id="PF00534"/>
    </source>
</evidence>